<dbReference type="PANTHER" id="PTHR43711:SF1">
    <property type="entry name" value="HISTIDINE KINASE 1"/>
    <property type="match status" value="1"/>
</dbReference>
<dbReference type="PRINTS" id="PR00344">
    <property type="entry name" value="BCTRLSENSOR"/>
</dbReference>
<dbReference type="Gene3D" id="3.30.565.10">
    <property type="entry name" value="Histidine kinase-like ATPase, C-terminal domain"/>
    <property type="match status" value="1"/>
</dbReference>
<keyword evidence="3" id="KW-0597">Phosphoprotein</keyword>
<dbReference type="Pfam" id="PF02518">
    <property type="entry name" value="HATPase_c"/>
    <property type="match status" value="1"/>
</dbReference>
<dbReference type="PANTHER" id="PTHR43711">
    <property type="entry name" value="TWO-COMPONENT HISTIDINE KINASE"/>
    <property type="match status" value="1"/>
</dbReference>
<dbReference type="InterPro" id="IPR003661">
    <property type="entry name" value="HisK_dim/P_dom"/>
</dbReference>
<dbReference type="GO" id="GO:0000155">
    <property type="term" value="F:phosphorelay sensor kinase activity"/>
    <property type="evidence" value="ECO:0007669"/>
    <property type="project" value="InterPro"/>
</dbReference>
<dbReference type="InterPro" id="IPR005467">
    <property type="entry name" value="His_kinase_dom"/>
</dbReference>
<dbReference type="SUPFAM" id="SSF47384">
    <property type="entry name" value="Homodimeric domain of signal transducing histidine kinase"/>
    <property type="match status" value="1"/>
</dbReference>
<protein>
    <recommendedName>
        <fullName evidence="2">histidine kinase</fullName>
        <ecNumber evidence="2">2.7.13.3</ecNumber>
    </recommendedName>
</protein>
<dbReference type="InterPro" id="IPR003594">
    <property type="entry name" value="HATPase_dom"/>
</dbReference>
<evidence type="ECO:0000256" key="4">
    <source>
        <dbReference type="ARBA" id="ARBA00022679"/>
    </source>
</evidence>
<dbReference type="InterPro" id="IPR036890">
    <property type="entry name" value="HATPase_C_sf"/>
</dbReference>
<dbReference type="Proteomes" id="UP000177579">
    <property type="component" value="Unassembled WGS sequence"/>
</dbReference>
<accession>A0A1F5TNE0</accession>
<reference evidence="8 9" key="1">
    <citation type="journal article" date="2016" name="Nat. Commun.">
        <title>Thousands of microbial genomes shed light on interconnected biogeochemical processes in an aquifer system.</title>
        <authorList>
            <person name="Anantharaman K."/>
            <person name="Brown C.T."/>
            <person name="Hug L.A."/>
            <person name="Sharon I."/>
            <person name="Castelle C.J."/>
            <person name="Probst A.J."/>
            <person name="Thomas B.C."/>
            <person name="Singh A."/>
            <person name="Wilkins M.J."/>
            <person name="Karaoz U."/>
            <person name="Brodie E.L."/>
            <person name="Williams K.H."/>
            <person name="Hubbard S.S."/>
            <person name="Banfield J.F."/>
        </authorList>
    </citation>
    <scope>NUCLEOTIDE SEQUENCE [LARGE SCALE GENOMIC DNA]</scope>
</reference>
<feature type="domain" description="Histidine kinase" evidence="7">
    <location>
        <begin position="17"/>
        <end position="232"/>
    </location>
</feature>
<dbReference type="SMART" id="SM00388">
    <property type="entry name" value="HisKA"/>
    <property type="match status" value="1"/>
</dbReference>
<evidence type="ECO:0000256" key="6">
    <source>
        <dbReference type="ARBA" id="ARBA00023012"/>
    </source>
</evidence>
<dbReference type="CDD" id="cd00075">
    <property type="entry name" value="HATPase"/>
    <property type="match status" value="1"/>
</dbReference>
<evidence type="ECO:0000259" key="7">
    <source>
        <dbReference type="PROSITE" id="PS50109"/>
    </source>
</evidence>
<keyword evidence="5" id="KW-0418">Kinase</keyword>
<dbReference type="Pfam" id="PF00512">
    <property type="entry name" value="HisKA"/>
    <property type="match status" value="1"/>
</dbReference>
<evidence type="ECO:0000256" key="2">
    <source>
        <dbReference type="ARBA" id="ARBA00012438"/>
    </source>
</evidence>
<sequence length="232" mass="26743">MTQPIVAKLENRWLNSTPLTGIKWFSELLLKERAGKITQKQKDFLTQIYNSNHRMIRLVSDLLDVSHIDTGAKFETHKTKSDIQEMINQAIQDSVALIEEKDIIIKDRVKTVKRMEFEFDKQKIRQVFYNLISNAIKYSKQGGIVEISCDCDWKNKKMINFHVKDEGIGIPKSQQNKVFSKFFRADNAIITQADGTGLGLYITKAIIEAHGGKLWFESEENKGTTFHFSLKN</sequence>
<dbReference type="PROSITE" id="PS50109">
    <property type="entry name" value="HIS_KIN"/>
    <property type="match status" value="1"/>
</dbReference>
<evidence type="ECO:0000313" key="8">
    <source>
        <dbReference type="EMBL" id="OGF40367.1"/>
    </source>
</evidence>
<organism evidence="8 9">
    <name type="scientific">Candidatus Falkowbacteria bacterium RIFOXYD2_FULL_34_120</name>
    <dbReference type="NCBI Taxonomy" id="1798007"/>
    <lineage>
        <taxon>Bacteria</taxon>
        <taxon>Candidatus Falkowiibacteriota</taxon>
    </lineage>
</organism>
<comment type="caution">
    <text evidence="8">The sequence shown here is derived from an EMBL/GenBank/DDBJ whole genome shotgun (WGS) entry which is preliminary data.</text>
</comment>
<evidence type="ECO:0000256" key="1">
    <source>
        <dbReference type="ARBA" id="ARBA00000085"/>
    </source>
</evidence>
<dbReference type="CDD" id="cd00082">
    <property type="entry name" value="HisKA"/>
    <property type="match status" value="1"/>
</dbReference>
<dbReference type="InterPro" id="IPR050736">
    <property type="entry name" value="Sensor_HK_Regulatory"/>
</dbReference>
<dbReference type="Gene3D" id="1.10.287.130">
    <property type="match status" value="1"/>
</dbReference>
<dbReference type="InterPro" id="IPR004358">
    <property type="entry name" value="Sig_transdc_His_kin-like_C"/>
</dbReference>
<comment type="catalytic activity">
    <reaction evidence="1">
        <text>ATP + protein L-histidine = ADP + protein N-phospho-L-histidine.</text>
        <dbReference type="EC" id="2.7.13.3"/>
    </reaction>
</comment>
<evidence type="ECO:0000256" key="5">
    <source>
        <dbReference type="ARBA" id="ARBA00022777"/>
    </source>
</evidence>
<proteinExistence type="predicted"/>
<dbReference type="InterPro" id="IPR036097">
    <property type="entry name" value="HisK_dim/P_sf"/>
</dbReference>
<gene>
    <name evidence="8" type="ORF">A2531_00095</name>
</gene>
<evidence type="ECO:0000256" key="3">
    <source>
        <dbReference type="ARBA" id="ARBA00022553"/>
    </source>
</evidence>
<dbReference type="FunFam" id="3.30.565.10:FF:000006">
    <property type="entry name" value="Sensor histidine kinase WalK"/>
    <property type="match status" value="1"/>
</dbReference>
<dbReference type="SUPFAM" id="SSF55874">
    <property type="entry name" value="ATPase domain of HSP90 chaperone/DNA topoisomerase II/histidine kinase"/>
    <property type="match status" value="1"/>
</dbReference>
<evidence type="ECO:0000313" key="9">
    <source>
        <dbReference type="Proteomes" id="UP000177579"/>
    </source>
</evidence>
<name>A0A1F5TNE0_9BACT</name>
<keyword evidence="4" id="KW-0808">Transferase</keyword>
<dbReference type="SMART" id="SM00387">
    <property type="entry name" value="HATPase_c"/>
    <property type="match status" value="1"/>
</dbReference>
<dbReference type="AlphaFoldDB" id="A0A1F5TNE0"/>
<keyword evidence="6" id="KW-0902">Two-component regulatory system</keyword>
<dbReference type="EC" id="2.7.13.3" evidence="2"/>
<dbReference type="EMBL" id="MFGO01000030">
    <property type="protein sequence ID" value="OGF40367.1"/>
    <property type="molecule type" value="Genomic_DNA"/>
</dbReference>